<dbReference type="PROSITE" id="PS00134">
    <property type="entry name" value="TRYPSIN_HIS"/>
    <property type="match status" value="1"/>
</dbReference>
<dbReference type="SMART" id="SM00020">
    <property type="entry name" value="Tryp_SPc"/>
    <property type="match status" value="1"/>
</dbReference>
<dbReference type="EMBL" id="GANO01002348">
    <property type="protein sequence ID" value="JAB57523.1"/>
    <property type="molecule type" value="mRNA"/>
</dbReference>
<evidence type="ECO:0000256" key="4">
    <source>
        <dbReference type="ARBA" id="ARBA00022825"/>
    </source>
</evidence>
<evidence type="ECO:0000256" key="8">
    <source>
        <dbReference type="SAM" id="SignalP"/>
    </source>
</evidence>
<keyword evidence="8" id="KW-0732">Signal</keyword>
<feature type="signal peptide" evidence="8">
    <location>
        <begin position="1"/>
        <end position="18"/>
    </location>
</feature>
<evidence type="ECO:0000256" key="3">
    <source>
        <dbReference type="ARBA" id="ARBA00022801"/>
    </source>
</evidence>
<reference evidence="10" key="1">
    <citation type="journal article" date="2014" name="Insect Biochem. Mol. Biol.">
        <title>An insight into the sialome of the frog biting fly, Corethrella appendiculata.</title>
        <authorList>
            <person name="Ribeiro J.M.C."/>
            <person name="Chagas A.C."/>
            <person name="Pham V.M."/>
            <person name="Lounibos L.P."/>
            <person name="Calvo E."/>
        </authorList>
    </citation>
    <scope>NUCLEOTIDE SEQUENCE</scope>
    <source>
        <tissue evidence="10">Salivary glands</tissue>
    </source>
</reference>
<organism evidence="10">
    <name type="scientific">Corethrella appendiculata</name>
    <dbReference type="NCBI Taxonomy" id="1370023"/>
    <lineage>
        <taxon>Eukaryota</taxon>
        <taxon>Metazoa</taxon>
        <taxon>Ecdysozoa</taxon>
        <taxon>Arthropoda</taxon>
        <taxon>Hexapoda</taxon>
        <taxon>Insecta</taxon>
        <taxon>Pterygota</taxon>
        <taxon>Neoptera</taxon>
        <taxon>Endopterygota</taxon>
        <taxon>Diptera</taxon>
        <taxon>Nematocera</taxon>
        <taxon>Culicoidea</taxon>
        <taxon>Chaoboridae</taxon>
        <taxon>Corethrella</taxon>
    </lineage>
</organism>
<evidence type="ECO:0000256" key="5">
    <source>
        <dbReference type="ARBA" id="ARBA00023157"/>
    </source>
</evidence>
<accession>U5EUF2</accession>
<sequence>MKTFLFAILIICFVGAQATIPELAQRSSSKNRIVLGFPAKPKQFPWQVSLNGYNSDGNRGICGGSVISPDWILTAAHCVTGKVRMEVLLGSIVRDQPELRLESETFFHHANYKPLLLENDVALIRLPYSINYTENILPIALPPRQFSDELFVNAKAVVSGFGRINDSPGSTVSPTLNWANIRIITNQRCNESYSDEREYEDIYDSTICGVGFDFDNQSTCNGDSGGPLVLRQDNDIPIQIGVVSFVSNYGCASGNPSGYARITKFLDWIEDNSGVTSP</sequence>
<keyword evidence="2" id="KW-0222">Digestion</keyword>
<dbReference type="InterPro" id="IPR009003">
    <property type="entry name" value="Peptidase_S1_PA"/>
</dbReference>
<proteinExistence type="evidence at transcript level"/>
<name>U5EUF2_9DIPT</name>
<dbReference type="AlphaFoldDB" id="U5EUF2"/>
<dbReference type="Pfam" id="PF00089">
    <property type="entry name" value="Trypsin"/>
    <property type="match status" value="1"/>
</dbReference>
<dbReference type="PRINTS" id="PR00722">
    <property type="entry name" value="CHYMOTRYPSIN"/>
</dbReference>
<feature type="domain" description="Peptidase S1" evidence="9">
    <location>
        <begin position="33"/>
        <end position="274"/>
    </location>
</feature>
<keyword evidence="1 7" id="KW-0645">Protease</keyword>
<dbReference type="InterPro" id="IPR043504">
    <property type="entry name" value="Peptidase_S1_PA_chymotrypsin"/>
</dbReference>
<evidence type="ECO:0000256" key="2">
    <source>
        <dbReference type="ARBA" id="ARBA00022757"/>
    </source>
</evidence>
<evidence type="ECO:0000313" key="10">
    <source>
        <dbReference type="EMBL" id="JAB57523.1"/>
    </source>
</evidence>
<keyword evidence="5" id="KW-1015">Disulfide bond</keyword>
<dbReference type="PROSITE" id="PS50240">
    <property type="entry name" value="TRYPSIN_DOM"/>
    <property type="match status" value="1"/>
</dbReference>
<dbReference type="InterPro" id="IPR018114">
    <property type="entry name" value="TRYPSIN_HIS"/>
</dbReference>
<dbReference type="GO" id="GO:0007586">
    <property type="term" value="P:digestion"/>
    <property type="evidence" value="ECO:0007669"/>
    <property type="project" value="UniProtKB-KW"/>
</dbReference>
<keyword evidence="3 7" id="KW-0378">Hydrolase</keyword>
<dbReference type="PANTHER" id="PTHR24276:SF98">
    <property type="entry name" value="FI18310P1-RELATED"/>
    <property type="match status" value="1"/>
</dbReference>
<dbReference type="Gene3D" id="2.40.10.10">
    <property type="entry name" value="Trypsin-like serine proteases"/>
    <property type="match status" value="2"/>
</dbReference>
<dbReference type="InterPro" id="IPR001254">
    <property type="entry name" value="Trypsin_dom"/>
</dbReference>
<evidence type="ECO:0000256" key="7">
    <source>
        <dbReference type="RuleBase" id="RU363034"/>
    </source>
</evidence>
<protein>
    <submittedName>
        <fullName evidence="10">Putative trypsin</fullName>
    </submittedName>
</protein>
<dbReference type="SUPFAM" id="SSF50494">
    <property type="entry name" value="Trypsin-like serine proteases"/>
    <property type="match status" value="1"/>
</dbReference>
<dbReference type="GO" id="GO:0006508">
    <property type="term" value="P:proteolysis"/>
    <property type="evidence" value="ECO:0007669"/>
    <property type="project" value="UniProtKB-KW"/>
</dbReference>
<dbReference type="PROSITE" id="PS00135">
    <property type="entry name" value="TRYPSIN_SER"/>
    <property type="match status" value="1"/>
</dbReference>
<comment type="similarity">
    <text evidence="6">Belongs to the peptidase S1 family. CLIP subfamily.</text>
</comment>
<dbReference type="InterPro" id="IPR033116">
    <property type="entry name" value="TRYPSIN_SER"/>
</dbReference>
<dbReference type="PANTHER" id="PTHR24276">
    <property type="entry name" value="POLYSERASE-RELATED"/>
    <property type="match status" value="1"/>
</dbReference>
<evidence type="ECO:0000256" key="6">
    <source>
        <dbReference type="ARBA" id="ARBA00024195"/>
    </source>
</evidence>
<feature type="chain" id="PRO_5004659770" evidence="8">
    <location>
        <begin position="19"/>
        <end position="278"/>
    </location>
</feature>
<dbReference type="FunFam" id="2.40.10.10:FF:000068">
    <property type="entry name" value="transmembrane protease serine 2"/>
    <property type="match status" value="1"/>
</dbReference>
<evidence type="ECO:0000256" key="1">
    <source>
        <dbReference type="ARBA" id="ARBA00022670"/>
    </source>
</evidence>
<keyword evidence="4 7" id="KW-0720">Serine protease</keyword>
<dbReference type="InterPro" id="IPR050430">
    <property type="entry name" value="Peptidase_S1"/>
</dbReference>
<dbReference type="InterPro" id="IPR001314">
    <property type="entry name" value="Peptidase_S1A"/>
</dbReference>
<dbReference type="GO" id="GO:0004252">
    <property type="term" value="F:serine-type endopeptidase activity"/>
    <property type="evidence" value="ECO:0007669"/>
    <property type="project" value="InterPro"/>
</dbReference>
<evidence type="ECO:0000259" key="9">
    <source>
        <dbReference type="PROSITE" id="PS50240"/>
    </source>
</evidence>
<dbReference type="CDD" id="cd00190">
    <property type="entry name" value="Tryp_SPc"/>
    <property type="match status" value="1"/>
</dbReference>